<dbReference type="InterPro" id="IPR029787">
    <property type="entry name" value="Nucleotide_cyclase"/>
</dbReference>
<dbReference type="InterPro" id="IPR000014">
    <property type="entry name" value="PAS"/>
</dbReference>
<dbReference type="Gene3D" id="3.30.70.270">
    <property type="match status" value="1"/>
</dbReference>
<dbReference type="InterPro" id="IPR000700">
    <property type="entry name" value="PAS-assoc_C"/>
</dbReference>
<dbReference type="CDD" id="cd01948">
    <property type="entry name" value="EAL"/>
    <property type="match status" value="1"/>
</dbReference>
<dbReference type="SUPFAM" id="SSF55073">
    <property type="entry name" value="Nucleotide cyclase"/>
    <property type="match status" value="1"/>
</dbReference>
<sequence length="671" mass="73178">MTLRTNGNVDDGLASVLVAARGATADIALITDSTQAVMYVSASFTAMTGYEQAELMGRNCRVLQGPGTDSSTRRIMREVLASGEVFEGEILNYRKNGSAFWTALKIIPMRVGASTAITHFVSIQRDISNHVALLKQLQNQALHDSVTGLPNRTAAERAVEEVVKRAPDREVTAAVGLIDLDDFRLVNNTLGHAAGDAVLQQWAARVLSRLREGDVLARMGGDEFILILKNITRSTANEDLPGMLHRVHEAVKAPFTVDGQQVRIGMSLGIALVPEDGTDSRSILRSADEALYTAKERRNHRRTWWETAEHASIHSQDNGNSGTTNGRSGTGPEANPEDYPGALTSGNILVHFQPVVDLREGTVHLFEALARLTLPGGRVAYPDEFLPHLGTDDLRVLFVGVLDRALEILAAWDREGTRHDVSVNLPPAILLDGSIPALVDKLLHAHDIQPGRLGLELLESQVISLDAQRTALRELVALGVNLAMDDLGSGYSSLQRLSSFPFSAIKLDRGLLFHVQDRPLETLSVLATLIQLGRDLGMNVVIEGLENESLTEAATVLGAPLGQGYYFAKPMPPEDCLRWSDSFTLHSDVSLIETPLGALAYHLKFARLAAPHPLELDRCPLTRFLHEANASAEVEAWHAQQHEAPGIHPGSSKFLIDWLTPHIREHSPQES</sequence>
<dbReference type="SMART" id="SM00267">
    <property type="entry name" value="GGDEF"/>
    <property type="match status" value="1"/>
</dbReference>
<dbReference type="Gene3D" id="3.30.450.20">
    <property type="entry name" value="PAS domain"/>
    <property type="match status" value="1"/>
</dbReference>
<dbReference type="InterPro" id="IPR001633">
    <property type="entry name" value="EAL_dom"/>
</dbReference>
<reference evidence="2 3" key="1">
    <citation type="submission" date="2019-03" db="EMBL/GenBank/DDBJ databases">
        <title>Genomics of glacier-inhabiting Cryobacterium strains.</title>
        <authorList>
            <person name="Liu Q."/>
            <person name="Xin Y.-H."/>
        </authorList>
    </citation>
    <scope>NUCLEOTIDE SEQUENCE [LARGE SCALE GENOMIC DNA]</scope>
    <source>
        <strain evidence="2 3">CGMCC 1.4292</strain>
    </source>
</reference>
<accession>A0A4Y8KPZ8</accession>
<evidence type="ECO:0000313" key="2">
    <source>
        <dbReference type="EMBL" id="TFD78486.1"/>
    </source>
</evidence>
<dbReference type="PROSITE" id="PS50112">
    <property type="entry name" value="PAS"/>
    <property type="match status" value="1"/>
</dbReference>
<dbReference type="PANTHER" id="PTHR44757">
    <property type="entry name" value="DIGUANYLATE CYCLASE DGCP"/>
    <property type="match status" value="1"/>
</dbReference>
<dbReference type="SMART" id="SM00086">
    <property type="entry name" value="PAC"/>
    <property type="match status" value="1"/>
</dbReference>
<evidence type="ECO:0000313" key="3">
    <source>
        <dbReference type="Proteomes" id="UP000298218"/>
    </source>
</evidence>
<dbReference type="InterPro" id="IPR043128">
    <property type="entry name" value="Rev_trsase/Diguanyl_cyclase"/>
</dbReference>
<dbReference type="PANTHER" id="PTHR44757:SF2">
    <property type="entry name" value="BIOFILM ARCHITECTURE MAINTENANCE PROTEIN MBAA"/>
    <property type="match status" value="1"/>
</dbReference>
<dbReference type="InterPro" id="IPR035919">
    <property type="entry name" value="EAL_sf"/>
</dbReference>
<dbReference type="InterPro" id="IPR001610">
    <property type="entry name" value="PAC"/>
</dbReference>
<organism evidence="2 3">
    <name type="scientific">Cryobacterium psychrophilum</name>
    <dbReference type="NCBI Taxonomy" id="41988"/>
    <lineage>
        <taxon>Bacteria</taxon>
        <taxon>Bacillati</taxon>
        <taxon>Actinomycetota</taxon>
        <taxon>Actinomycetes</taxon>
        <taxon>Micrococcales</taxon>
        <taxon>Microbacteriaceae</taxon>
        <taxon>Cryobacterium</taxon>
    </lineage>
</organism>
<dbReference type="PROSITE" id="PS50887">
    <property type="entry name" value="GGDEF"/>
    <property type="match status" value="1"/>
</dbReference>
<dbReference type="CDD" id="cd01949">
    <property type="entry name" value="GGDEF"/>
    <property type="match status" value="1"/>
</dbReference>
<dbReference type="Pfam" id="PF00990">
    <property type="entry name" value="GGDEF"/>
    <property type="match status" value="1"/>
</dbReference>
<dbReference type="InterPro" id="IPR035965">
    <property type="entry name" value="PAS-like_dom_sf"/>
</dbReference>
<protein>
    <submittedName>
        <fullName evidence="2">EAL domain-containing protein</fullName>
    </submittedName>
</protein>
<dbReference type="PROSITE" id="PS50113">
    <property type="entry name" value="PAC"/>
    <property type="match status" value="1"/>
</dbReference>
<feature type="region of interest" description="Disordered" evidence="1">
    <location>
        <begin position="309"/>
        <end position="340"/>
    </location>
</feature>
<comment type="caution">
    <text evidence="2">The sequence shown here is derived from an EMBL/GenBank/DDBJ whole genome shotgun (WGS) entry which is preliminary data.</text>
</comment>
<dbReference type="InterPro" id="IPR052155">
    <property type="entry name" value="Biofilm_reg_signaling"/>
</dbReference>
<evidence type="ECO:0000256" key="1">
    <source>
        <dbReference type="SAM" id="MobiDB-lite"/>
    </source>
</evidence>
<dbReference type="SMART" id="SM00052">
    <property type="entry name" value="EAL"/>
    <property type="match status" value="1"/>
</dbReference>
<feature type="compositionally biased region" description="Low complexity" evidence="1">
    <location>
        <begin position="318"/>
        <end position="331"/>
    </location>
</feature>
<keyword evidence="3" id="KW-1185">Reference proteome</keyword>
<dbReference type="SUPFAM" id="SSF141868">
    <property type="entry name" value="EAL domain-like"/>
    <property type="match status" value="1"/>
</dbReference>
<dbReference type="Proteomes" id="UP000298218">
    <property type="component" value="Unassembled WGS sequence"/>
</dbReference>
<dbReference type="Pfam" id="PF00563">
    <property type="entry name" value="EAL"/>
    <property type="match status" value="1"/>
</dbReference>
<dbReference type="AlphaFoldDB" id="A0A4Y8KPZ8"/>
<dbReference type="RefSeq" id="WP_134174291.1">
    <property type="nucleotide sequence ID" value="NZ_SODI01000001.1"/>
</dbReference>
<dbReference type="NCBIfam" id="TIGR00229">
    <property type="entry name" value="sensory_box"/>
    <property type="match status" value="1"/>
</dbReference>
<dbReference type="EMBL" id="SOHQ01000028">
    <property type="protein sequence ID" value="TFD78486.1"/>
    <property type="molecule type" value="Genomic_DNA"/>
</dbReference>
<proteinExistence type="predicted"/>
<dbReference type="NCBIfam" id="TIGR00254">
    <property type="entry name" value="GGDEF"/>
    <property type="match status" value="1"/>
</dbReference>
<dbReference type="InterPro" id="IPR000160">
    <property type="entry name" value="GGDEF_dom"/>
</dbReference>
<dbReference type="OrthoDB" id="23692at2"/>
<dbReference type="Pfam" id="PF13426">
    <property type="entry name" value="PAS_9"/>
    <property type="match status" value="1"/>
</dbReference>
<dbReference type="CDD" id="cd00130">
    <property type="entry name" value="PAS"/>
    <property type="match status" value="1"/>
</dbReference>
<dbReference type="Gene3D" id="3.20.20.450">
    <property type="entry name" value="EAL domain"/>
    <property type="match status" value="1"/>
</dbReference>
<dbReference type="PROSITE" id="PS50883">
    <property type="entry name" value="EAL"/>
    <property type="match status" value="1"/>
</dbReference>
<gene>
    <name evidence="2" type="ORF">E3T53_09860</name>
</gene>
<name>A0A4Y8KPZ8_9MICO</name>
<dbReference type="SUPFAM" id="SSF55785">
    <property type="entry name" value="PYP-like sensor domain (PAS domain)"/>
    <property type="match status" value="1"/>
</dbReference>